<dbReference type="PANTHER" id="PTHR12271">
    <property type="entry name" value="POLY A POLYMERASE CID PAP -RELATED"/>
    <property type="match status" value="1"/>
</dbReference>
<feature type="compositionally biased region" description="Low complexity" evidence="1">
    <location>
        <begin position="81"/>
        <end position="90"/>
    </location>
</feature>
<dbReference type="Gene3D" id="3.30.460.10">
    <property type="entry name" value="Beta Polymerase, domain 2"/>
    <property type="match status" value="1"/>
</dbReference>
<gene>
    <name evidence="3" type="ORF">A4X09_0g1627</name>
</gene>
<feature type="domain" description="Poly(A) RNA polymerase mitochondrial-like central palm" evidence="2">
    <location>
        <begin position="271"/>
        <end position="424"/>
    </location>
</feature>
<proteinExistence type="predicted"/>
<dbReference type="Gene3D" id="1.10.1410.10">
    <property type="match status" value="1"/>
</dbReference>
<organism evidence="3 4">
    <name type="scientific">Tilletia walkeri</name>
    <dbReference type="NCBI Taxonomy" id="117179"/>
    <lineage>
        <taxon>Eukaryota</taxon>
        <taxon>Fungi</taxon>
        <taxon>Dikarya</taxon>
        <taxon>Basidiomycota</taxon>
        <taxon>Ustilaginomycotina</taxon>
        <taxon>Exobasidiomycetes</taxon>
        <taxon>Tilletiales</taxon>
        <taxon>Tilletiaceae</taxon>
        <taxon>Tilletia</taxon>
    </lineage>
</organism>
<dbReference type="Pfam" id="PF22600">
    <property type="entry name" value="MTPAP-like_central"/>
    <property type="match status" value="1"/>
</dbReference>
<evidence type="ECO:0000313" key="4">
    <source>
        <dbReference type="Proteomes" id="UP000078113"/>
    </source>
</evidence>
<dbReference type="GO" id="GO:0016779">
    <property type="term" value="F:nucleotidyltransferase activity"/>
    <property type="evidence" value="ECO:0007669"/>
    <property type="project" value="UniProtKB-ARBA"/>
</dbReference>
<feature type="compositionally biased region" description="Basic and acidic residues" evidence="1">
    <location>
        <begin position="197"/>
        <end position="206"/>
    </location>
</feature>
<feature type="region of interest" description="Disordered" evidence="1">
    <location>
        <begin position="184"/>
        <end position="207"/>
    </location>
</feature>
<evidence type="ECO:0000313" key="3">
    <source>
        <dbReference type="EMBL" id="KAE8270718.1"/>
    </source>
</evidence>
<keyword evidence="4" id="KW-1185">Reference proteome</keyword>
<reference evidence="3" key="1">
    <citation type="submission" date="2016-04" db="EMBL/GenBank/DDBJ databases">
        <authorList>
            <person name="Nguyen H.D."/>
            <person name="Samba Siva P."/>
            <person name="Cullis J."/>
            <person name="Levesque C.A."/>
            <person name="Hambleton S."/>
        </authorList>
    </citation>
    <scope>NUCLEOTIDE SEQUENCE</scope>
    <source>
        <strain evidence="3">DAOMC 236422</strain>
    </source>
</reference>
<comment type="caution">
    <text evidence="3">The sequence shown here is derived from an EMBL/GenBank/DDBJ whole genome shotgun (WGS) entry which is preliminary data.</text>
</comment>
<dbReference type="GO" id="GO:0031123">
    <property type="term" value="P:RNA 3'-end processing"/>
    <property type="evidence" value="ECO:0007669"/>
    <property type="project" value="TreeGrafter"/>
</dbReference>
<dbReference type="CDD" id="cd05402">
    <property type="entry name" value="NT_PAP_TUTase"/>
    <property type="match status" value="1"/>
</dbReference>
<dbReference type="EMBL" id="LWDG02000040">
    <property type="protein sequence ID" value="KAE8270718.1"/>
    <property type="molecule type" value="Genomic_DNA"/>
</dbReference>
<dbReference type="Proteomes" id="UP000078113">
    <property type="component" value="Unassembled WGS sequence"/>
</dbReference>
<dbReference type="InterPro" id="IPR043519">
    <property type="entry name" value="NT_sf"/>
</dbReference>
<dbReference type="InterPro" id="IPR054708">
    <property type="entry name" value="MTPAP-like_central"/>
</dbReference>
<protein>
    <recommendedName>
        <fullName evidence="2">Poly(A) RNA polymerase mitochondrial-like central palm domain-containing protein</fullName>
    </recommendedName>
</protein>
<dbReference type="SUPFAM" id="SSF81631">
    <property type="entry name" value="PAP/OAS1 substrate-binding domain"/>
    <property type="match status" value="1"/>
</dbReference>
<dbReference type="PANTHER" id="PTHR12271:SF40">
    <property type="entry name" value="POLY(A) RNA POLYMERASE GLD2"/>
    <property type="match status" value="1"/>
</dbReference>
<reference evidence="3" key="2">
    <citation type="journal article" date="2019" name="IMA Fungus">
        <title>Genome sequencing and comparison of five Tilletia species to identify candidate genes for the detection of regulated species infecting wheat.</title>
        <authorList>
            <person name="Nguyen H.D.T."/>
            <person name="Sultana T."/>
            <person name="Kesanakurti P."/>
            <person name="Hambleton S."/>
        </authorList>
    </citation>
    <scope>NUCLEOTIDE SEQUENCE</scope>
    <source>
        <strain evidence="3">DAOMC 236422</strain>
    </source>
</reference>
<feature type="compositionally biased region" description="Low complexity" evidence="1">
    <location>
        <begin position="762"/>
        <end position="776"/>
    </location>
</feature>
<sequence length="817" mass="90143">MGSTEYPPSGSVFRGGPIIYMGPEDPAAAHPSRHDSQRAQGANTPASAFPPARMPPVQHNPSGNPPTGPRGYVEQGNANQKSGGSSSQSRPRGKKRSKSRDNIAGPTPGPARNWTPTGPAAGPSQSHRPEFRPIPGPQGRPDSRSGSNQAKRPKKTSAPLQVPYFRDAARGIELLLPPIGKAWHPSSKSLNGRRLKPGRDQGKHSEEELEAVRLQGLRRLRDMLESQFLSEFEGNEKFIVANGYDAHWRNAVDQGDKQALLDIKAKAVGAQVRRFWERKQSTPGEDSRRADLCRRIETLLRAEWPAADIEVVPFGSTATGMAFQQSDLDLCILDPDRGQNPASTPSDICEDALNEPQEALPPYYKVRSISRVLERSRQFSEHVAITGARVPIVKYTDRATGISGDINVNNQFGVINSTMISAYCDIRPELVRPMICFVKQCFKHWGFNDPAGANGPASFNSYTLALLVIAFLQTQKLLPNLQDVSLLTASGVEPNFLFHTGQVGSRNSAKTIIPAETAYDTTFLDWRPQDGDTQKALKNLFADYERICGVTLHPEAKSRDEHDQMLGECFMKFLQYFVRTQWKDVFLCLGRSSFYPRSEANPFRKDDDAIILERAQWFSSFPILPENKPVVQTLHPKFEQPAMWAGHSFVVQDPFIVTRNTAGNVKGEVAKTILETVDAMGKVLLQDAVSDELERLRTQTRIRPAMSRRPSLKNPDLIIPNLAEICRPTRYSECYSSVEELHHLQANRKAGLLQGAGQSRHAASGSTSSSAALSTTGSSSLLSSSVQVSVDPDLVVAGLTDLAAAAPRERQRRRHRK</sequence>
<accession>A0A8X7T7C1</accession>
<dbReference type="GO" id="GO:0010605">
    <property type="term" value="P:negative regulation of macromolecule metabolic process"/>
    <property type="evidence" value="ECO:0007669"/>
    <property type="project" value="UniProtKB-ARBA"/>
</dbReference>
<feature type="region of interest" description="Disordered" evidence="1">
    <location>
        <begin position="755"/>
        <end position="776"/>
    </location>
</feature>
<evidence type="ECO:0000256" key="1">
    <source>
        <dbReference type="SAM" id="MobiDB-lite"/>
    </source>
</evidence>
<dbReference type="AlphaFoldDB" id="A0A8X7T7C1"/>
<dbReference type="SUPFAM" id="SSF81301">
    <property type="entry name" value="Nucleotidyltransferase"/>
    <property type="match status" value="1"/>
</dbReference>
<evidence type="ECO:0000259" key="2">
    <source>
        <dbReference type="Pfam" id="PF22600"/>
    </source>
</evidence>
<name>A0A8X7T7C1_9BASI</name>
<feature type="region of interest" description="Disordered" evidence="1">
    <location>
        <begin position="1"/>
        <end position="162"/>
    </location>
</feature>